<gene>
    <name evidence="2" type="ORF">CICLE_v10023025mg</name>
</gene>
<proteinExistence type="predicted"/>
<dbReference type="OMA" id="LRTKKMG"/>
<evidence type="ECO:0000256" key="1">
    <source>
        <dbReference type="SAM" id="Coils"/>
    </source>
</evidence>
<keyword evidence="1" id="KW-0175">Coiled coil</keyword>
<dbReference type="eggNOG" id="ENOG502S4ZT">
    <property type="taxonomic scope" value="Eukaryota"/>
</dbReference>
<dbReference type="EMBL" id="KI536661">
    <property type="protein sequence ID" value="ESR58471.1"/>
    <property type="molecule type" value="Genomic_DNA"/>
</dbReference>
<dbReference type="PANTHER" id="PTHR33601:SF22">
    <property type="entry name" value="PROTEIN LITTLE ZIPPER 1"/>
    <property type="match status" value="1"/>
</dbReference>
<dbReference type="Proteomes" id="UP000030687">
    <property type="component" value="Unassembled WGS sequence"/>
</dbReference>
<keyword evidence="3" id="KW-1185">Reference proteome</keyword>
<feature type="coiled-coil region" evidence="1">
    <location>
        <begin position="49"/>
        <end position="83"/>
    </location>
</feature>
<dbReference type="InParanoid" id="V4U8E7"/>
<protein>
    <submittedName>
        <fullName evidence="2">Uncharacterized protein</fullName>
    </submittedName>
</protein>
<dbReference type="AlphaFoldDB" id="V4U8E7"/>
<organism evidence="2 3">
    <name type="scientific">Citrus clementina</name>
    <name type="common">Clementine</name>
    <name type="synonym">Citrus deliciosa x Citrus sinensis</name>
    <dbReference type="NCBI Taxonomy" id="85681"/>
    <lineage>
        <taxon>Eukaryota</taxon>
        <taxon>Viridiplantae</taxon>
        <taxon>Streptophyta</taxon>
        <taxon>Embryophyta</taxon>
        <taxon>Tracheophyta</taxon>
        <taxon>Spermatophyta</taxon>
        <taxon>Magnoliopsida</taxon>
        <taxon>eudicotyledons</taxon>
        <taxon>Gunneridae</taxon>
        <taxon>Pentapetalae</taxon>
        <taxon>rosids</taxon>
        <taxon>malvids</taxon>
        <taxon>Sapindales</taxon>
        <taxon>Rutaceae</taxon>
        <taxon>Aurantioideae</taxon>
        <taxon>Citrus</taxon>
    </lineage>
</organism>
<name>V4U8E7_CITCL</name>
<evidence type="ECO:0000313" key="3">
    <source>
        <dbReference type="Proteomes" id="UP000030687"/>
    </source>
</evidence>
<dbReference type="KEGG" id="cic:CICLE_v10023025mg"/>
<dbReference type="PANTHER" id="PTHR33601">
    <property type="entry name" value="PROTEIN LITTLE ZIPPER 4"/>
    <property type="match status" value="1"/>
</dbReference>
<dbReference type="InterPro" id="IPR039312">
    <property type="entry name" value="ZPR"/>
</dbReference>
<reference evidence="2 3" key="1">
    <citation type="submission" date="2013-10" db="EMBL/GenBank/DDBJ databases">
        <authorList>
            <consortium name="International Citrus Genome Consortium"/>
            <person name="Jenkins J."/>
            <person name="Schmutz J."/>
            <person name="Prochnik S."/>
            <person name="Rokhsar D."/>
            <person name="Gmitter F."/>
            <person name="Ollitrault P."/>
            <person name="Machado M."/>
            <person name="Talon M."/>
            <person name="Wincker P."/>
            <person name="Jaillon O."/>
            <person name="Morgante M."/>
        </authorList>
    </citation>
    <scope>NUCLEOTIDE SEQUENCE</scope>
    <source>
        <strain evidence="3">cv. Clemenules</strain>
    </source>
</reference>
<dbReference type="Gramene" id="ESR58471">
    <property type="protein sequence ID" value="ESR58471"/>
    <property type="gene ID" value="CICLE_v10023025mg"/>
</dbReference>
<sequence length="100" mass="11908">MTPSLCSGCLLHFAYRRPCRRHNFRVRRLNRGRRLSSALNETMELKRKNLKLYMENQSLIKENEKLRNKVLLLHQENQALLSQSLFNLRLISSIPLPFFP</sequence>
<evidence type="ECO:0000313" key="2">
    <source>
        <dbReference type="EMBL" id="ESR58471.1"/>
    </source>
</evidence>
<accession>V4U8E7</accession>